<evidence type="ECO:0000256" key="1">
    <source>
        <dbReference type="SAM" id="Phobius"/>
    </source>
</evidence>
<sequence length="575" mass="65684">FAAMVASYFINEIAYDISPPPSKNLEASCINNSKSLKTIDSGDTIVANNTSISQIHNDNFTSNSMQNLVVTNDIKDYNGVANDTSVYGKYMEKIKANRDYEKNDQKFDTKELFVKELKPIEFSLPKKKFKNWSILRNLLYRFFTVYRLINITVLTINVLFFIYYFFFTNTKDKLEFLSSSQITLIILINMSISVFIRNQFVQNFLFWLVLQIPLSAPLSIRFQFSKVYQLGGLHSGCAMGAYFWLFVLTITLTKDYINKQVSLCTLVLNFLLLSFITTIIIFAMPKLREKFHNSFQATHRFCGWTSLLILWSFTISFTNDLNKMLNIRQSTNRSDPIPLWKSLLSSPEFYLITSICCSILTPWLFLRKIKIESKRLSSKAILLTFPNSRKTFCGSAVAISHSPFGEYHAFATIKTPKKKGYRIIVAKAGDWTTDLIEYPRNEIWIKGVPTAGMMRVEKLFKRVLYVCTGSGIGPILPHILRKHPEKSKLLWICSEPEATFGQELVNEIKSNAGLDAVIHNTRTQGRLNLVKTSISMYQEINAETILVVSNPAFTAQLSYGCNARGIRCLGVIFDS</sequence>
<organism evidence="2 3">
    <name type="scientific">Clydaea vesicula</name>
    <dbReference type="NCBI Taxonomy" id="447962"/>
    <lineage>
        <taxon>Eukaryota</taxon>
        <taxon>Fungi</taxon>
        <taxon>Fungi incertae sedis</taxon>
        <taxon>Chytridiomycota</taxon>
        <taxon>Chytridiomycota incertae sedis</taxon>
        <taxon>Chytridiomycetes</taxon>
        <taxon>Lobulomycetales</taxon>
        <taxon>Lobulomycetaceae</taxon>
        <taxon>Clydaea</taxon>
    </lineage>
</organism>
<feature type="transmembrane region" description="Helical" evidence="1">
    <location>
        <begin position="230"/>
        <end position="251"/>
    </location>
</feature>
<dbReference type="EMBL" id="JADGJW010000270">
    <property type="protein sequence ID" value="KAJ3220827.1"/>
    <property type="molecule type" value="Genomic_DNA"/>
</dbReference>
<dbReference type="InterPro" id="IPR052979">
    <property type="entry name" value="Adenylate-forming_domain"/>
</dbReference>
<evidence type="ECO:0000313" key="3">
    <source>
        <dbReference type="Proteomes" id="UP001211065"/>
    </source>
</evidence>
<keyword evidence="1" id="KW-0472">Membrane</keyword>
<feature type="transmembrane region" description="Helical" evidence="1">
    <location>
        <begin position="463"/>
        <end position="480"/>
    </location>
</feature>
<dbReference type="PANTHER" id="PTHR33927">
    <property type="entry name" value="TRANSMEMBRANE PROTEIN"/>
    <property type="match status" value="1"/>
</dbReference>
<feature type="non-terminal residue" evidence="2">
    <location>
        <position position="1"/>
    </location>
</feature>
<dbReference type="PANTHER" id="PTHR33927:SF5">
    <property type="entry name" value="ENZYME, PUTATIVE (AFU_ORTHOLOGUE AFUA_8G01222)-RELATED"/>
    <property type="match status" value="1"/>
</dbReference>
<feature type="transmembrane region" description="Helical" evidence="1">
    <location>
        <begin position="204"/>
        <end position="224"/>
    </location>
</feature>
<keyword evidence="3" id="KW-1185">Reference proteome</keyword>
<keyword evidence="1" id="KW-1133">Transmembrane helix</keyword>
<dbReference type="Proteomes" id="UP001211065">
    <property type="component" value="Unassembled WGS sequence"/>
</dbReference>
<protein>
    <submittedName>
        <fullName evidence="2">Uncharacterized protein</fullName>
    </submittedName>
</protein>
<comment type="caution">
    <text evidence="2">The sequence shown here is derived from an EMBL/GenBank/DDBJ whole genome shotgun (WGS) entry which is preliminary data.</text>
</comment>
<feature type="transmembrane region" description="Helical" evidence="1">
    <location>
        <begin position="178"/>
        <end position="197"/>
    </location>
</feature>
<evidence type="ECO:0000313" key="2">
    <source>
        <dbReference type="EMBL" id="KAJ3220827.1"/>
    </source>
</evidence>
<proteinExistence type="predicted"/>
<feature type="transmembrane region" description="Helical" evidence="1">
    <location>
        <begin position="263"/>
        <end position="284"/>
    </location>
</feature>
<dbReference type="AlphaFoldDB" id="A0AAD5XVW8"/>
<gene>
    <name evidence="2" type="ORF">HK099_003983</name>
</gene>
<accession>A0AAD5XVW8</accession>
<keyword evidence="1" id="KW-0812">Transmembrane</keyword>
<name>A0AAD5XVW8_9FUNG</name>
<feature type="transmembrane region" description="Helical" evidence="1">
    <location>
        <begin position="138"/>
        <end position="166"/>
    </location>
</feature>
<feature type="transmembrane region" description="Helical" evidence="1">
    <location>
        <begin position="349"/>
        <end position="366"/>
    </location>
</feature>
<reference evidence="2" key="1">
    <citation type="submission" date="2020-05" db="EMBL/GenBank/DDBJ databases">
        <title>Phylogenomic resolution of chytrid fungi.</title>
        <authorList>
            <person name="Stajich J.E."/>
            <person name="Amses K."/>
            <person name="Simmons R."/>
            <person name="Seto K."/>
            <person name="Myers J."/>
            <person name="Bonds A."/>
            <person name="Quandt C.A."/>
            <person name="Barry K."/>
            <person name="Liu P."/>
            <person name="Grigoriev I."/>
            <person name="Longcore J.E."/>
            <person name="James T.Y."/>
        </authorList>
    </citation>
    <scope>NUCLEOTIDE SEQUENCE</scope>
    <source>
        <strain evidence="2">JEL0476</strain>
    </source>
</reference>